<dbReference type="STRING" id="1802401.A3B21_00325"/>
<sequence length="197" mass="23490">MIIVRHRINTIKELNKVPEQYGVEIDVRGYADKLILNHEPLRLGDELEEYLKHFHHRFIMFNIKEAGVEEKTIALAEKYNVQDYLLMDVEFDFIYKASRQGFRKMAIRYSEEECLDTVLKYKEKIDWVWMNTFTKLPLDEGTVEQLQGFQVGLVCPERWGRPHDIPVYIERMKRLNFRPDLVMTAAPYVELYEKSGL</sequence>
<protein>
    <recommendedName>
        <fullName evidence="3">GP-PDE domain-containing protein</fullName>
    </recommendedName>
</protein>
<reference evidence="1 2" key="1">
    <citation type="journal article" date="2016" name="Nat. Commun.">
        <title>Thousands of microbial genomes shed light on interconnected biogeochemical processes in an aquifer system.</title>
        <authorList>
            <person name="Anantharaman K."/>
            <person name="Brown C.T."/>
            <person name="Hug L.A."/>
            <person name="Sharon I."/>
            <person name="Castelle C.J."/>
            <person name="Probst A.J."/>
            <person name="Thomas B.C."/>
            <person name="Singh A."/>
            <person name="Wilkins M.J."/>
            <person name="Karaoz U."/>
            <person name="Brodie E.L."/>
            <person name="Williams K.H."/>
            <person name="Hubbard S.S."/>
            <person name="Banfield J.F."/>
        </authorList>
    </citation>
    <scope>NUCLEOTIDE SEQUENCE [LARGE SCALE GENOMIC DNA]</scope>
</reference>
<dbReference type="Proteomes" id="UP000176897">
    <property type="component" value="Unassembled WGS sequence"/>
</dbReference>
<evidence type="ECO:0000313" key="1">
    <source>
        <dbReference type="EMBL" id="OGL81356.1"/>
    </source>
</evidence>
<accession>A0A1F7USX0</accession>
<name>A0A1F7USX0_9BACT</name>
<proteinExistence type="predicted"/>
<dbReference type="AlphaFoldDB" id="A0A1F7USX0"/>
<evidence type="ECO:0008006" key="3">
    <source>
        <dbReference type="Google" id="ProtNLM"/>
    </source>
</evidence>
<dbReference type="EMBL" id="MGEJ01000007">
    <property type="protein sequence ID" value="OGL81356.1"/>
    <property type="molecule type" value="Genomic_DNA"/>
</dbReference>
<evidence type="ECO:0000313" key="2">
    <source>
        <dbReference type="Proteomes" id="UP000176897"/>
    </source>
</evidence>
<organism evidence="1 2">
    <name type="scientific">Candidatus Uhrbacteria bacterium RIFCSPLOWO2_01_FULL_47_24</name>
    <dbReference type="NCBI Taxonomy" id="1802401"/>
    <lineage>
        <taxon>Bacteria</taxon>
        <taxon>Candidatus Uhriibacteriota</taxon>
    </lineage>
</organism>
<gene>
    <name evidence="1" type="ORF">A3B21_00325</name>
</gene>
<comment type="caution">
    <text evidence="1">The sequence shown here is derived from an EMBL/GenBank/DDBJ whole genome shotgun (WGS) entry which is preliminary data.</text>
</comment>